<feature type="transmembrane region" description="Helical" evidence="1">
    <location>
        <begin position="6"/>
        <end position="25"/>
    </location>
</feature>
<gene>
    <name evidence="2" type="ORF">BpHYR1_013623</name>
</gene>
<dbReference type="AlphaFoldDB" id="A0A3M7S3Z8"/>
<accession>A0A3M7S3Z8</accession>
<reference evidence="2 3" key="1">
    <citation type="journal article" date="2018" name="Sci. Rep.">
        <title>Genomic signatures of local adaptation to the degree of environmental predictability in rotifers.</title>
        <authorList>
            <person name="Franch-Gras L."/>
            <person name="Hahn C."/>
            <person name="Garcia-Roger E.M."/>
            <person name="Carmona M.J."/>
            <person name="Serra M."/>
            <person name="Gomez A."/>
        </authorList>
    </citation>
    <scope>NUCLEOTIDE SEQUENCE [LARGE SCALE GENOMIC DNA]</scope>
    <source>
        <strain evidence="2">HYR1</strain>
    </source>
</reference>
<keyword evidence="1" id="KW-1133">Transmembrane helix</keyword>
<keyword evidence="1" id="KW-0812">Transmembrane</keyword>
<sequence>MSWRNLLKPLFFQLLILVQNIYKLIIIPKKLKKLINTTIWAIKLHSENLSLSCEVHFNSMFPIQKFSTYKEITQFIL</sequence>
<protein>
    <submittedName>
        <fullName evidence="2">Uncharacterized protein</fullName>
    </submittedName>
</protein>
<keyword evidence="1" id="KW-0472">Membrane</keyword>
<evidence type="ECO:0000313" key="3">
    <source>
        <dbReference type="Proteomes" id="UP000276133"/>
    </source>
</evidence>
<keyword evidence="3" id="KW-1185">Reference proteome</keyword>
<proteinExistence type="predicted"/>
<organism evidence="2 3">
    <name type="scientific">Brachionus plicatilis</name>
    <name type="common">Marine rotifer</name>
    <name type="synonym">Brachionus muelleri</name>
    <dbReference type="NCBI Taxonomy" id="10195"/>
    <lineage>
        <taxon>Eukaryota</taxon>
        <taxon>Metazoa</taxon>
        <taxon>Spiralia</taxon>
        <taxon>Gnathifera</taxon>
        <taxon>Rotifera</taxon>
        <taxon>Eurotatoria</taxon>
        <taxon>Monogononta</taxon>
        <taxon>Pseudotrocha</taxon>
        <taxon>Ploima</taxon>
        <taxon>Brachionidae</taxon>
        <taxon>Brachionus</taxon>
    </lineage>
</organism>
<name>A0A3M7S3Z8_BRAPC</name>
<comment type="caution">
    <text evidence="2">The sequence shown here is derived from an EMBL/GenBank/DDBJ whole genome shotgun (WGS) entry which is preliminary data.</text>
</comment>
<dbReference type="Proteomes" id="UP000276133">
    <property type="component" value="Unassembled WGS sequence"/>
</dbReference>
<dbReference type="EMBL" id="REGN01002096">
    <property type="protein sequence ID" value="RNA30345.1"/>
    <property type="molecule type" value="Genomic_DNA"/>
</dbReference>
<evidence type="ECO:0000313" key="2">
    <source>
        <dbReference type="EMBL" id="RNA30345.1"/>
    </source>
</evidence>
<evidence type="ECO:0000256" key="1">
    <source>
        <dbReference type="SAM" id="Phobius"/>
    </source>
</evidence>